<dbReference type="Gene3D" id="1.25.40.120">
    <property type="entry name" value="Protein prenylyltransferase"/>
    <property type="match status" value="1"/>
</dbReference>
<evidence type="ECO:0000313" key="2">
    <source>
        <dbReference type="Proteomes" id="UP000037035"/>
    </source>
</evidence>
<protein>
    <submittedName>
        <fullName evidence="1">Uncharacterized protein</fullName>
    </submittedName>
</protein>
<reference evidence="1" key="1">
    <citation type="submission" date="2015-08" db="EMBL/GenBank/DDBJ databases">
        <title>Next Generation Sequencing and Analysis of the Genome of Puccinia sorghi L Schw, the Causal Agent of Maize Common Rust.</title>
        <authorList>
            <person name="Rochi L."/>
            <person name="Burguener G."/>
            <person name="Darino M."/>
            <person name="Turjanski A."/>
            <person name="Kreff E."/>
            <person name="Dieguez M.J."/>
            <person name="Sacco F."/>
        </authorList>
    </citation>
    <scope>NUCLEOTIDE SEQUENCE [LARGE SCALE GENOMIC DNA]</scope>
    <source>
        <strain evidence="1">RO10H11247</strain>
    </source>
</reference>
<accession>A0A0L6VGT0</accession>
<gene>
    <name evidence="1" type="ORF">VP01_163g3</name>
</gene>
<organism evidence="1 2">
    <name type="scientific">Puccinia sorghi</name>
    <dbReference type="NCBI Taxonomy" id="27349"/>
    <lineage>
        <taxon>Eukaryota</taxon>
        <taxon>Fungi</taxon>
        <taxon>Dikarya</taxon>
        <taxon>Basidiomycota</taxon>
        <taxon>Pucciniomycotina</taxon>
        <taxon>Pucciniomycetes</taxon>
        <taxon>Pucciniales</taxon>
        <taxon>Pucciniaceae</taxon>
        <taxon>Puccinia</taxon>
    </lineage>
</organism>
<comment type="caution">
    <text evidence="1">The sequence shown here is derived from an EMBL/GenBank/DDBJ whole genome shotgun (WGS) entry which is preliminary data.</text>
</comment>
<dbReference type="OrthoDB" id="10255768at2759"/>
<dbReference type="AlphaFoldDB" id="A0A0L6VGT0"/>
<evidence type="ECO:0000313" key="1">
    <source>
        <dbReference type="EMBL" id="KNZ59929.1"/>
    </source>
</evidence>
<dbReference type="VEuPathDB" id="FungiDB:VP01_163g3"/>
<dbReference type="Proteomes" id="UP000037035">
    <property type="component" value="Unassembled WGS sequence"/>
</dbReference>
<dbReference type="STRING" id="27349.A0A0L6VGT0"/>
<dbReference type="EMBL" id="LAVV01006437">
    <property type="protein sequence ID" value="KNZ59929.1"/>
    <property type="molecule type" value="Genomic_DNA"/>
</dbReference>
<name>A0A0L6VGT0_9BASI</name>
<proteinExistence type="predicted"/>
<sequence length="293" mass="33182">MSLAMIVGSPSSLVFPNQDLKWSLDGSLAGACCMSTAILRHLHQIEPDQGQHFQKDLAMLNKHMGSMLKSHQAWSATHPPAQIKIQSASNNFTQHSKTAFGLLLGNIHTNPPWNHQFFIFLDTFPLHSPKLNSVEFRETVDREIDAWNYLRGVLKRGSIPLNYVEELLIPLTKTANRLDVESGWPANLNKHSYLTVPAVVELLVDSYFRSQPKAKNSLEECLVLTHPHHQIFGLTPNFFLTCFFLSNESFFVVYLLRELIQSGKAIRNSALNGLWAIKRRPYSSKNKVTSFTL</sequence>
<keyword evidence="2" id="KW-1185">Reference proteome</keyword>